<dbReference type="EMBL" id="BMMI01000003">
    <property type="protein sequence ID" value="GGL62123.1"/>
    <property type="molecule type" value="Genomic_DNA"/>
</dbReference>
<comment type="caution">
    <text evidence="2">The sequence shown here is derived from an EMBL/GenBank/DDBJ whole genome shotgun (WGS) entry which is preliminary data.</text>
</comment>
<feature type="compositionally biased region" description="Basic and acidic residues" evidence="1">
    <location>
        <begin position="55"/>
        <end position="78"/>
    </location>
</feature>
<organism evidence="2 3">
    <name type="scientific">Modestobacter marinus</name>
    <dbReference type="NCBI Taxonomy" id="477641"/>
    <lineage>
        <taxon>Bacteria</taxon>
        <taxon>Bacillati</taxon>
        <taxon>Actinomycetota</taxon>
        <taxon>Actinomycetes</taxon>
        <taxon>Geodermatophilales</taxon>
        <taxon>Geodermatophilaceae</taxon>
        <taxon>Modestobacter</taxon>
    </lineage>
</organism>
<proteinExistence type="predicted"/>
<evidence type="ECO:0000313" key="2">
    <source>
        <dbReference type="EMBL" id="GGL62123.1"/>
    </source>
</evidence>
<evidence type="ECO:0000256" key="1">
    <source>
        <dbReference type="SAM" id="MobiDB-lite"/>
    </source>
</evidence>
<accession>A0ABQ2FX49</accession>
<evidence type="ECO:0000313" key="3">
    <source>
        <dbReference type="Proteomes" id="UP000648663"/>
    </source>
</evidence>
<dbReference type="Proteomes" id="UP000648663">
    <property type="component" value="Unassembled WGS sequence"/>
</dbReference>
<reference evidence="3" key="1">
    <citation type="journal article" date="2019" name="Int. J. Syst. Evol. Microbiol.">
        <title>The Global Catalogue of Microorganisms (GCM) 10K type strain sequencing project: providing services to taxonomists for standard genome sequencing and annotation.</title>
        <authorList>
            <consortium name="The Broad Institute Genomics Platform"/>
            <consortium name="The Broad Institute Genome Sequencing Center for Infectious Disease"/>
            <person name="Wu L."/>
            <person name="Ma J."/>
        </authorList>
    </citation>
    <scope>NUCLEOTIDE SEQUENCE [LARGE SCALE GENOMIC DNA]</scope>
    <source>
        <strain evidence="3">CGMCC 4.5581</strain>
    </source>
</reference>
<protein>
    <submittedName>
        <fullName evidence="2">Uncharacterized protein</fullName>
    </submittedName>
</protein>
<keyword evidence="3" id="KW-1185">Reference proteome</keyword>
<sequence length="107" mass="12006">MEEFQDPFGERVVGQHDRQLRRVPPLRGQRVGQPLVPARSERVDGGVAEQGVGGVDRHTVGQRELHLDHPAQRVEVRPGPRLPLGHGQLGRHRAILPEETDLSGRRR</sequence>
<name>A0ABQ2FX49_9ACTN</name>
<feature type="region of interest" description="Disordered" evidence="1">
    <location>
        <begin position="1"/>
        <end position="107"/>
    </location>
</feature>
<gene>
    <name evidence="2" type="ORF">GCM10011589_17850</name>
</gene>